<proteinExistence type="predicted"/>
<evidence type="ECO:0000313" key="2">
    <source>
        <dbReference type="Proteomes" id="UP000594014"/>
    </source>
</evidence>
<organism evidence="1 2">
    <name type="scientific">Anoxybacterium hadale</name>
    <dbReference type="NCBI Taxonomy" id="3408580"/>
    <lineage>
        <taxon>Bacteria</taxon>
        <taxon>Bacillati</taxon>
        <taxon>Bacillota</taxon>
        <taxon>Clostridia</taxon>
        <taxon>Peptostreptococcales</taxon>
        <taxon>Anaerovoracaceae</taxon>
        <taxon>Anoxybacterium</taxon>
    </lineage>
</organism>
<evidence type="ECO:0000313" key="1">
    <source>
        <dbReference type="EMBL" id="QOX65764.1"/>
    </source>
</evidence>
<dbReference type="EMBL" id="CP042469">
    <property type="protein sequence ID" value="QOX65764.1"/>
    <property type="molecule type" value="Genomic_DNA"/>
</dbReference>
<dbReference type="Proteomes" id="UP000594014">
    <property type="component" value="Chromosome"/>
</dbReference>
<sequence>MYIMMKNTIIYILGVMIVLSLLAGCGRGPEKGASFIGVVLENKQNYLLVEPVEGSAELASADKIEVFIGEDTQLSLKGKTAAITAEAIGAGSSVEIFYSGAIAESYPAQINSSHKIVLLEGYVFTASDENFLVNTYIKKLQYKETEEISLYSTIEYIGQKDRIDIWSGEPYFHHMIYKNGEVFTGGATLDMLKKTELKKGEIYTIPFSKSGGFSEDDPDADFWRDFYSEKTLKLPKGEYTFSGITSFTLDEEQQDKVQLMTDFTVEVN</sequence>
<keyword evidence="2" id="KW-1185">Reference proteome</keyword>
<gene>
    <name evidence="1" type="ORF">FRZ06_21625</name>
</gene>
<protein>
    <submittedName>
        <fullName evidence="1">Uncharacterized protein</fullName>
    </submittedName>
</protein>
<accession>A0ACD1AH96</accession>
<name>A0ACD1AH96_9FIRM</name>
<reference evidence="1" key="1">
    <citation type="submission" date="2019-08" db="EMBL/GenBank/DDBJ databases">
        <title>Genome sequence of Clostridiales bacterium MT110.</title>
        <authorList>
            <person name="Cao J."/>
        </authorList>
    </citation>
    <scope>NUCLEOTIDE SEQUENCE</scope>
    <source>
        <strain evidence="1">MT110</strain>
    </source>
</reference>